<accession>A0AAW0B893</accession>
<dbReference type="AlphaFoldDB" id="A0AAW0B893"/>
<organism evidence="2 3">
    <name type="scientific">Paramarasmius palmivorus</name>
    <dbReference type="NCBI Taxonomy" id="297713"/>
    <lineage>
        <taxon>Eukaryota</taxon>
        <taxon>Fungi</taxon>
        <taxon>Dikarya</taxon>
        <taxon>Basidiomycota</taxon>
        <taxon>Agaricomycotina</taxon>
        <taxon>Agaricomycetes</taxon>
        <taxon>Agaricomycetidae</taxon>
        <taxon>Agaricales</taxon>
        <taxon>Marasmiineae</taxon>
        <taxon>Marasmiaceae</taxon>
        <taxon>Paramarasmius</taxon>
    </lineage>
</organism>
<dbReference type="Proteomes" id="UP001383192">
    <property type="component" value="Unassembled WGS sequence"/>
</dbReference>
<protein>
    <submittedName>
        <fullName evidence="2">Uncharacterized protein</fullName>
    </submittedName>
</protein>
<keyword evidence="3" id="KW-1185">Reference proteome</keyword>
<evidence type="ECO:0000313" key="2">
    <source>
        <dbReference type="EMBL" id="KAK7021847.1"/>
    </source>
</evidence>
<sequence length="188" mass="22045">MGGFALYIGDEFALPLFYEKWKDSDEEKGLVQDIELERSSPRDYVTVSVSDMSLSGLPIEANVLKREYDCLLEYLVDNRYITITKQEIQDRGHADALSKLIAIVQTAWFIIQITARFSQQLIVTELEVVTLAFAFLNFVVYFLWWNKPLRVRHPIRITWRREKNLPLRKIENRVPQSSDIKEAISKYQ</sequence>
<evidence type="ECO:0000313" key="3">
    <source>
        <dbReference type="Proteomes" id="UP001383192"/>
    </source>
</evidence>
<keyword evidence="1" id="KW-0812">Transmembrane</keyword>
<keyword evidence="1" id="KW-0472">Membrane</keyword>
<comment type="caution">
    <text evidence="2">The sequence shown here is derived from an EMBL/GenBank/DDBJ whole genome shotgun (WGS) entry which is preliminary data.</text>
</comment>
<dbReference type="PANTHER" id="PTHR35043:SF7">
    <property type="entry name" value="TRANSCRIPTION FACTOR DOMAIN-CONTAINING PROTEIN"/>
    <property type="match status" value="1"/>
</dbReference>
<gene>
    <name evidence="2" type="ORF">VNI00_017240</name>
</gene>
<dbReference type="PANTHER" id="PTHR35043">
    <property type="entry name" value="TRANSCRIPTION FACTOR DOMAIN-CONTAINING PROTEIN"/>
    <property type="match status" value="1"/>
</dbReference>
<dbReference type="EMBL" id="JAYKXP010000161">
    <property type="protein sequence ID" value="KAK7021847.1"/>
    <property type="molecule type" value="Genomic_DNA"/>
</dbReference>
<keyword evidence="1" id="KW-1133">Transmembrane helix</keyword>
<proteinExistence type="predicted"/>
<reference evidence="2 3" key="1">
    <citation type="submission" date="2024-01" db="EMBL/GenBank/DDBJ databases">
        <title>A draft genome for a cacao thread blight-causing isolate of Paramarasmius palmivorus.</title>
        <authorList>
            <person name="Baruah I.K."/>
            <person name="Bukari Y."/>
            <person name="Amoako-Attah I."/>
            <person name="Meinhardt L.W."/>
            <person name="Bailey B.A."/>
            <person name="Cohen S.P."/>
        </authorList>
    </citation>
    <scope>NUCLEOTIDE SEQUENCE [LARGE SCALE GENOMIC DNA]</scope>
    <source>
        <strain evidence="2 3">GH-12</strain>
    </source>
</reference>
<evidence type="ECO:0000256" key="1">
    <source>
        <dbReference type="SAM" id="Phobius"/>
    </source>
</evidence>
<feature type="transmembrane region" description="Helical" evidence="1">
    <location>
        <begin position="121"/>
        <end position="144"/>
    </location>
</feature>
<name>A0AAW0B893_9AGAR</name>